<accession>A0A9D9H1Y3</accession>
<dbReference type="Proteomes" id="UP000823612">
    <property type="component" value="Unassembled WGS sequence"/>
</dbReference>
<gene>
    <name evidence="1" type="ORF">IAB08_06550</name>
</gene>
<evidence type="ECO:0000313" key="1">
    <source>
        <dbReference type="EMBL" id="MBO8432934.1"/>
    </source>
</evidence>
<dbReference type="EMBL" id="JADIMZ010000100">
    <property type="protein sequence ID" value="MBO8432934.1"/>
    <property type="molecule type" value="Genomic_DNA"/>
</dbReference>
<comment type="caution">
    <text evidence="1">The sequence shown here is derived from an EMBL/GenBank/DDBJ whole genome shotgun (WGS) entry which is preliminary data.</text>
</comment>
<proteinExistence type="predicted"/>
<reference evidence="1" key="2">
    <citation type="journal article" date="2021" name="PeerJ">
        <title>Extensive microbial diversity within the chicken gut microbiome revealed by metagenomics and culture.</title>
        <authorList>
            <person name="Gilroy R."/>
            <person name="Ravi A."/>
            <person name="Getino M."/>
            <person name="Pursley I."/>
            <person name="Horton D.L."/>
            <person name="Alikhan N.F."/>
            <person name="Baker D."/>
            <person name="Gharbi K."/>
            <person name="Hall N."/>
            <person name="Watson M."/>
            <person name="Adriaenssens E.M."/>
            <person name="Foster-Nyarko E."/>
            <person name="Jarju S."/>
            <person name="Secka A."/>
            <person name="Antonio M."/>
            <person name="Oren A."/>
            <person name="Chaudhuri R.R."/>
            <person name="La Ragione R."/>
            <person name="Hildebrand F."/>
            <person name="Pallen M.J."/>
        </authorList>
    </citation>
    <scope>NUCLEOTIDE SEQUENCE</scope>
    <source>
        <strain evidence="1">2889</strain>
    </source>
</reference>
<dbReference type="AlphaFoldDB" id="A0A9D9H1Y3"/>
<evidence type="ECO:0000313" key="2">
    <source>
        <dbReference type="Proteomes" id="UP000823612"/>
    </source>
</evidence>
<sequence>MESVFGTLRVATGIAGYFGLVDSVSVDVKKLVHQAFLSAKDNLEYALNATGENQWDYIKRAQGKFIEAINVEENENKVLSLTGLAFCQYLLSDGENAKRTIKRIDAVRLTRSRKVKDAVNESVLGEVINYGTSFVIIRDPIPVLPPSPITAFGRIGFNIVRAWNRGAAEKDFDIFKQKCVRWWEDMRLQVVSHD</sequence>
<organism evidence="1 2">
    <name type="scientific">Candidatus Pullibacteroides excrementavium</name>
    <dbReference type="NCBI Taxonomy" id="2840905"/>
    <lineage>
        <taxon>Bacteria</taxon>
        <taxon>Pseudomonadati</taxon>
        <taxon>Bacteroidota</taxon>
        <taxon>Bacteroidia</taxon>
        <taxon>Bacteroidales</taxon>
        <taxon>Candidatus Pullibacteroides</taxon>
    </lineage>
</organism>
<reference evidence="1" key="1">
    <citation type="submission" date="2020-10" db="EMBL/GenBank/DDBJ databases">
        <authorList>
            <person name="Gilroy R."/>
        </authorList>
    </citation>
    <scope>NUCLEOTIDE SEQUENCE</scope>
    <source>
        <strain evidence="1">2889</strain>
    </source>
</reference>
<name>A0A9D9H1Y3_9BACT</name>
<protein>
    <submittedName>
        <fullName evidence="1">Uncharacterized protein</fullName>
    </submittedName>
</protein>